<evidence type="ECO:0000313" key="11">
    <source>
        <dbReference type="Proteomes" id="UP000034664"/>
    </source>
</evidence>
<evidence type="ECO:0000256" key="5">
    <source>
        <dbReference type="ARBA" id="ARBA00022777"/>
    </source>
</evidence>
<evidence type="ECO:0000256" key="3">
    <source>
        <dbReference type="ARBA" id="ARBA00022727"/>
    </source>
</evidence>
<evidence type="ECO:0000256" key="8">
    <source>
        <dbReference type="HAMAP-Rule" id="MF_00165"/>
    </source>
</evidence>
<evidence type="ECO:0000259" key="9">
    <source>
        <dbReference type="Pfam" id="PF02223"/>
    </source>
</evidence>
<reference evidence="10 11" key="1">
    <citation type="journal article" date="2015" name="Nature">
        <title>rRNA introns, odd ribosomes, and small enigmatic genomes across a large radiation of phyla.</title>
        <authorList>
            <person name="Brown C.T."/>
            <person name="Hug L.A."/>
            <person name="Thomas B.C."/>
            <person name="Sharon I."/>
            <person name="Castelle C.J."/>
            <person name="Singh A."/>
            <person name="Wilkins M.J."/>
            <person name="Williams K.H."/>
            <person name="Banfield J.F."/>
        </authorList>
    </citation>
    <scope>NUCLEOTIDE SEQUENCE [LARGE SCALE GENOMIC DNA]</scope>
</reference>
<dbReference type="GO" id="GO:0006235">
    <property type="term" value="P:dTTP biosynthetic process"/>
    <property type="evidence" value="ECO:0007669"/>
    <property type="project" value="UniProtKB-UniRule"/>
</dbReference>
<dbReference type="GO" id="GO:0006227">
    <property type="term" value="P:dUDP biosynthetic process"/>
    <property type="evidence" value="ECO:0007669"/>
    <property type="project" value="TreeGrafter"/>
</dbReference>
<comment type="similarity">
    <text evidence="1 8">Belongs to the thymidylate kinase family.</text>
</comment>
<dbReference type="Pfam" id="PF02223">
    <property type="entry name" value="Thymidylate_kin"/>
    <property type="match status" value="1"/>
</dbReference>
<dbReference type="AlphaFoldDB" id="A0A0G0SZJ9"/>
<evidence type="ECO:0000256" key="4">
    <source>
        <dbReference type="ARBA" id="ARBA00022741"/>
    </source>
</evidence>
<evidence type="ECO:0000313" key="10">
    <source>
        <dbReference type="EMBL" id="KKR70223.1"/>
    </source>
</evidence>
<keyword evidence="2 8" id="KW-0808">Transferase</keyword>
<evidence type="ECO:0000256" key="2">
    <source>
        <dbReference type="ARBA" id="ARBA00022679"/>
    </source>
</evidence>
<dbReference type="GO" id="GO:0005737">
    <property type="term" value="C:cytoplasm"/>
    <property type="evidence" value="ECO:0007669"/>
    <property type="project" value="TreeGrafter"/>
</dbReference>
<dbReference type="PANTHER" id="PTHR10344">
    <property type="entry name" value="THYMIDYLATE KINASE"/>
    <property type="match status" value="1"/>
</dbReference>
<comment type="caution">
    <text evidence="8">Lacks conserved residue(s) required for the propagation of feature annotation.</text>
</comment>
<keyword evidence="5 8" id="KW-0418">Kinase</keyword>
<dbReference type="GO" id="GO:0005524">
    <property type="term" value="F:ATP binding"/>
    <property type="evidence" value="ECO:0007669"/>
    <property type="project" value="UniProtKB-UniRule"/>
</dbReference>
<dbReference type="InterPro" id="IPR018094">
    <property type="entry name" value="Thymidylate_kinase"/>
</dbReference>
<name>A0A0G0SZJ9_9BACT</name>
<evidence type="ECO:0000256" key="7">
    <source>
        <dbReference type="ARBA" id="ARBA00048743"/>
    </source>
</evidence>
<dbReference type="PATRIC" id="fig|1618482.3.peg.1253"/>
<comment type="catalytic activity">
    <reaction evidence="7 8">
        <text>dTMP + ATP = dTDP + ADP</text>
        <dbReference type="Rhea" id="RHEA:13517"/>
        <dbReference type="ChEBI" id="CHEBI:30616"/>
        <dbReference type="ChEBI" id="CHEBI:58369"/>
        <dbReference type="ChEBI" id="CHEBI:63528"/>
        <dbReference type="ChEBI" id="CHEBI:456216"/>
        <dbReference type="EC" id="2.7.4.9"/>
    </reaction>
</comment>
<dbReference type="GO" id="GO:0004798">
    <property type="term" value="F:dTMP kinase activity"/>
    <property type="evidence" value="ECO:0007669"/>
    <property type="project" value="UniProtKB-UniRule"/>
</dbReference>
<keyword evidence="6 8" id="KW-0067">ATP-binding</keyword>
<dbReference type="InterPro" id="IPR027417">
    <property type="entry name" value="P-loop_NTPase"/>
</dbReference>
<comment type="function">
    <text evidence="8">Phosphorylation of dTMP to form dTDP in both de novo and salvage pathways of dTTP synthesis.</text>
</comment>
<feature type="domain" description="Thymidylate kinase-like" evidence="9">
    <location>
        <begin position="8"/>
        <end position="189"/>
    </location>
</feature>
<evidence type="ECO:0000256" key="6">
    <source>
        <dbReference type="ARBA" id="ARBA00022840"/>
    </source>
</evidence>
<dbReference type="SUPFAM" id="SSF52540">
    <property type="entry name" value="P-loop containing nucleoside triphosphate hydrolases"/>
    <property type="match status" value="1"/>
</dbReference>
<organism evidence="10 11">
    <name type="scientific">Candidatus Roizmanbacteria bacterium GW2011_GWB1_40_7</name>
    <dbReference type="NCBI Taxonomy" id="1618482"/>
    <lineage>
        <taxon>Bacteria</taxon>
        <taxon>Candidatus Roizmaniibacteriota</taxon>
    </lineage>
</organism>
<accession>A0A0G0SZJ9</accession>
<gene>
    <name evidence="8" type="primary">tmk</name>
    <name evidence="10" type="ORF">UU14_C0054G0004</name>
</gene>
<dbReference type="HAMAP" id="MF_00165">
    <property type="entry name" value="Thymidylate_kinase"/>
    <property type="match status" value="1"/>
</dbReference>
<dbReference type="PANTHER" id="PTHR10344:SF4">
    <property type="entry name" value="UMP-CMP KINASE 2, MITOCHONDRIAL"/>
    <property type="match status" value="1"/>
</dbReference>
<comment type="caution">
    <text evidence="10">The sequence shown here is derived from an EMBL/GenBank/DDBJ whole genome shotgun (WGS) entry which is preliminary data.</text>
</comment>
<dbReference type="EC" id="2.7.4.9" evidence="8"/>
<evidence type="ECO:0000256" key="1">
    <source>
        <dbReference type="ARBA" id="ARBA00009776"/>
    </source>
</evidence>
<protein>
    <recommendedName>
        <fullName evidence="8">Thymidylate kinase</fullName>
        <ecNumber evidence="8">2.7.4.9</ecNumber>
    </recommendedName>
    <alternativeName>
        <fullName evidence="8">dTMP kinase</fullName>
    </alternativeName>
</protein>
<proteinExistence type="inferred from homology"/>
<sequence length="215" mass="24488">MNGKLIVIEGGDGSGKATQAKLLVDYFKKEHISAQTISFPRYQDSFYGKLVGRFLKGELGKLEEVSPYIAALMYALDRKDARDEIVQWLTEGSVVIADRYVTSNLAHQAAKLSEEKQEGIISWIEEMEYEVNKMPRPDIVIYLHVPPSYSIELISIEAADIAENKLHQQNTENVYKRLATSNSMWHTIECVQNGKLRTIPEIHTELLHILRTKLL</sequence>
<dbReference type="EMBL" id="LBZM01000054">
    <property type="protein sequence ID" value="KKR70223.1"/>
    <property type="molecule type" value="Genomic_DNA"/>
</dbReference>
<keyword evidence="4 8" id="KW-0547">Nucleotide-binding</keyword>
<dbReference type="Gene3D" id="3.40.50.300">
    <property type="entry name" value="P-loop containing nucleotide triphosphate hydrolases"/>
    <property type="match status" value="1"/>
</dbReference>
<keyword evidence="3 8" id="KW-0545">Nucleotide biosynthesis</keyword>
<dbReference type="CDD" id="cd01672">
    <property type="entry name" value="TMPK"/>
    <property type="match status" value="1"/>
</dbReference>
<dbReference type="InterPro" id="IPR039430">
    <property type="entry name" value="Thymidylate_kin-like_dom"/>
</dbReference>
<dbReference type="Proteomes" id="UP000034664">
    <property type="component" value="Unassembled WGS sequence"/>
</dbReference>
<dbReference type="GO" id="GO:0006233">
    <property type="term" value="P:dTDP biosynthetic process"/>
    <property type="evidence" value="ECO:0007669"/>
    <property type="project" value="InterPro"/>
</dbReference>